<evidence type="ECO:0000313" key="3">
    <source>
        <dbReference type="EMBL" id="NID09428.1"/>
    </source>
</evidence>
<dbReference type="SUPFAM" id="SSF53448">
    <property type="entry name" value="Nucleotide-diphospho-sugar transferases"/>
    <property type="match status" value="1"/>
</dbReference>
<gene>
    <name evidence="3" type="ORF">F7231_04535</name>
</gene>
<protein>
    <submittedName>
        <fullName evidence="3">Glycosyltransferase</fullName>
    </submittedName>
</protein>
<dbReference type="PANTHER" id="PTHR43685:SF3">
    <property type="entry name" value="SLR2126 PROTEIN"/>
    <property type="match status" value="1"/>
</dbReference>
<keyword evidence="1" id="KW-1133">Transmembrane helix</keyword>
<dbReference type="InterPro" id="IPR050834">
    <property type="entry name" value="Glycosyltransf_2"/>
</dbReference>
<evidence type="ECO:0000259" key="2">
    <source>
        <dbReference type="Pfam" id="PF00535"/>
    </source>
</evidence>
<dbReference type="PANTHER" id="PTHR43685">
    <property type="entry name" value="GLYCOSYLTRANSFERASE"/>
    <property type="match status" value="1"/>
</dbReference>
<dbReference type="Pfam" id="PF00535">
    <property type="entry name" value="Glycos_transf_2"/>
    <property type="match status" value="1"/>
</dbReference>
<evidence type="ECO:0000313" key="4">
    <source>
        <dbReference type="Proteomes" id="UP000606008"/>
    </source>
</evidence>
<organism evidence="3 4">
    <name type="scientific">Fibrivirga algicola</name>
    <dbReference type="NCBI Taxonomy" id="2950420"/>
    <lineage>
        <taxon>Bacteria</taxon>
        <taxon>Pseudomonadati</taxon>
        <taxon>Bacteroidota</taxon>
        <taxon>Cytophagia</taxon>
        <taxon>Cytophagales</taxon>
        <taxon>Spirosomataceae</taxon>
        <taxon>Fibrivirga</taxon>
    </lineage>
</organism>
<dbReference type="Gene3D" id="3.90.550.10">
    <property type="entry name" value="Spore Coat Polysaccharide Biosynthesis Protein SpsA, Chain A"/>
    <property type="match status" value="1"/>
</dbReference>
<keyword evidence="1" id="KW-0472">Membrane</keyword>
<keyword evidence="4" id="KW-1185">Reference proteome</keyword>
<evidence type="ECO:0000256" key="1">
    <source>
        <dbReference type="SAM" id="Phobius"/>
    </source>
</evidence>
<keyword evidence="1" id="KW-0812">Transmembrane</keyword>
<dbReference type="InterPro" id="IPR029044">
    <property type="entry name" value="Nucleotide-diphossugar_trans"/>
</dbReference>
<dbReference type="Proteomes" id="UP000606008">
    <property type="component" value="Unassembled WGS sequence"/>
</dbReference>
<sequence length="333" mass="36703">MNFSVIIPVYNRPDELADLLDSLTRQTLTNFEVLVVEDGSTVKADQIVATYLDKLQVRYFDKPNTGQGFSRNYGFERAQGDYFIVFDSDAVVPPTYLATVATYLQHTPLDAFGGPDGASPDFSATQKAISYAMTSVFTTGGIRGKKQNVGGIFLPRSFNMGLSRRVFAETGGFAKRDMGEDMELSTRLIRLGYRVGLIPEAVVYHKRRGTLAAFFRQIINFGRTRVQLQRSFGIPVKLVHTFPVVFTLGLLTLPLIGLLWPALGGAVAGLYLLFGLLVFVDASRQEKSLSIGWLSLQAAVTQLSAYGLGFLGELFHLFQQKNTTEPLQTSTGK</sequence>
<dbReference type="InterPro" id="IPR001173">
    <property type="entry name" value="Glyco_trans_2-like"/>
</dbReference>
<dbReference type="RefSeq" id="WP_166691053.1">
    <property type="nucleotide sequence ID" value="NZ_WAEL01000001.1"/>
</dbReference>
<reference evidence="4" key="2">
    <citation type="submission" date="2023-07" db="EMBL/GenBank/DDBJ databases">
        <authorList>
            <person name="Jung D.-H."/>
        </authorList>
    </citation>
    <scope>NUCLEOTIDE SEQUENCE [LARGE SCALE GENOMIC DNA]</scope>
    <source>
        <strain evidence="4">JA-25</strain>
    </source>
</reference>
<proteinExistence type="predicted"/>
<reference evidence="4" key="1">
    <citation type="submission" date="2019-09" db="EMBL/GenBank/DDBJ databases">
        <authorList>
            <person name="Jung D.-H."/>
        </authorList>
    </citation>
    <scope>NUCLEOTIDE SEQUENCE [LARGE SCALE GENOMIC DNA]</scope>
    <source>
        <strain evidence="4">JA-25</strain>
    </source>
</reference>
<name>A0ABX0QBZ1_9BACT</name>
<comment type="caution">
    <text evidence="3">The sequence shown here is derived from an EMBL/GenBank/DDBJ whole genome shotgun (WGS) entry which is preliminary data.</text>
</comment>
<feature type="domain" description="Glycosyltransferase 2-like" evidence="2">
    <location>
        <begin position="4"/>
        <end position="151"/>
    </location>
</feature>
<feature type="transmembrane region" description="Helical" evidence="1">
    <location>
        <begin position="262"/>
        <end position="280"/>
    </location>
</feature>
<dbReference type="EMBL" id="WAEL01000001">
    <property type="protein sequence ID" value="NID09428.1"/>
    <property type="molecule type" value="Genomic_DNA"/>
</dbReference>
<accession>A0ABX0QBZ1</accession>